<keyword evidence="18" id="KW-0406">Ion transport</keyword>
<keyword evidence="39" id="KW-1185">Reference proteome</keyword>
<dbReference type="GO" id="GO:0098703">
    <property type="term" value="P:calcium ion import across plasma membrane"/>
    <property type="evidence" value="ECO:0007669"/>
    <property type="project" value="TreeGrafter"/>
</dbReference>
<name>M7ALP3_CHEMY</name>
<feature type="region of interest" description="Disordered" evidence="35">
    <location>
        <begin position="2141"/>
        <end position="2207"/>
    </location>
</feature>
<evidence type="ECO:0000256" key="8">
    <source>
        <dbReference type="ARBA" id="ARBA00022568"/>
    </source>
</evidence>
<comment type="similarity">
    <text evidence="26">Belongs to the calcium channel alpha-1 subunit (TC 1.A.1.11) family. CACNA1C subfamily.</text>
</comment>
<keyword evidence="9 34" id="KW-0107">Calcium channel</keyword>
<dbReference type="FunFam" id="1.20.120.350:FF:000001">
    <property type="entry name" value="Voltage-dependent L-type calcium channel subunit alpha"/>
    <property type="match status" value="1"/>
</dbReference>
<evidence type="ECO:0000256" key="19">
    <source>
        <dbReference type="ARBA" id="ARBA00023136"/>
    </source>
</evidence>
<dbReference type="FunFam" id="1.20.120.350:FF:000069">
    <property type="entry name" value="Voltage-dependent L-type calcium channel subunit alpha"/>
    <property type="match status" value="1"/>
</dbReference>
<feature type="transmembrane region" description="Helical" evidence="36">
    <location>
        <begin position="483"/>
        <end position="508"/>
    </location>
</feature>
<feature type="transmembrane region" description="Helical" evidence="36">
    <location>
        <begin position="631"/>
        <end position="650"/>
    </location>
</feature>
<evidence type="ECO:0000256" key="28">
    <source>
        <dbReference type="ARBA" id="ARBA00030570"/>
    </source>
</evidence>
<dbReference type="PANTHER" id="PTHR45628">
    <property type="entry name" value="VOLTAGE-DEPENDENT CALCIUM CHANNEL TYPE A SUBUNIT ALPHA-1"/>
    <property type="match status" value="1"/>
</dbReference>
<evidence type="ECO:0000256" key="1">
    <source>
        <dbReference type="ARBA" id="ARBA00004251"/>
    </source>
</evidence>
<evidence type="ECO:0000256" key="17">
    <source>
        <dbReference type="ARBA" id="ARBA00023018"/>
    </source>
</evidence>
<dbReference type="GO" id="GO:0008331">
    <property type="term" value="F:high voltage-gated calcium channel activity"/>
    <property type="evidence" value="ECO:0007669"/>
    <property type="project" value="TreeGrafter"/>
</dbReference>
<keyword evidence="23" id="KW-0966">Cell projection</keyword>
<dbReference type="PANTHER" id="PTHR45628:SF10">
    <property type="entry name" value="VOLTAGE-DEPENDENT L-TYPE CALCIUM CHANNEL SUBUNIT ALPHA-1C"/>
    <property type="match status" value="1"/>
</dbReference>
<feature type="glycosylation site" description="N-linked (GlcNAc...) asparagine" evidence="33">
    <location>
        <position position="90"/>
    </location>
</feature>
<evidence type="ECO:0000256" key="24">
    <source>
        <dbReference type="ARBA" id="ARBA00023303"/>
    </source>
</evidence>
<keyword evidence="8 34" id="KW-0109">Calcium transport</keyword>
<keyword evidence="15 34" id="KW-0851">Voltage-gated channel</keyword>
<evidence type="ECO:0000256" key="18">
    <source>
        <dbReference type="ARBA" id="ARBA00023065"/>
    </source>
</evidence>
<evidence type="ECO:0000256" key="23">
    <source>
        <dbReference type="ARBA" id="ARBA00023273"/>
    </source>
</evidence>
<keyword evidence="17" id="KW-0770">Synapse</keyword>
<evidence type="ECO:0000256" key="11">
    <source>
        <dbReference type="ARBA" id="ARBA00022723"/>
    </source>
</evidence>
<feature type="region of interest" description="Disordered" evidence="35">
    <location>
        <begin position="380"/>
        <end position="404"/>
    </location>
</feature>
<dbReference type="FunFam" id="1.20.120.350:FF:000037">
    <property type="entry name" value="Voltage-dependent L-type calcium channel subunit alpha"/>
    <property type="match status" value="1"/>
</dbReference>
<evidence type="ECO:0000256" key="22">
    <source>
        <dbReference type="ARBA" id="ARBA00023257"/>
    </source>
</evidence>
<feature type="transmembrane region" description="Helical" evidence="36">
    <location>
        <begin position="1514"/>
        <end position="1537"/>
    </location>
</feature>
<evidence type="ECO:0000256" key="6">
    <source>
        <dbReference type="ARBA" id="ARBA00022475"/>
    </source>
</evidence>
<dbReference type="GO" id="GO:0030315">
    <property type="term" value="C:T-tubule"/>
    <property type="evidence" value="ECO:0007669"/>
    <property type="project" value="UniProtKB-SubCell"/>
</dbReference>
<feature type="transmembrane region" description="Helical" evidence="36">
    <location>
        <begin position="877"/>
        <end position="899"/>
    </location>
</feature>
<feature type="compositionally biased region" description="Low complexity" evidence="35">
    <location>
        <begin position="1812"/>
        <end position="1837"/>
    </location>
</feature>
<evidence type="ECO:0000313" key="39">
    <source>
        <dbReference type="Proteomes" id="UP000031443"/>
    </source>
</evidence>
<evidence type="ECO:0000256" key="3">
    <source>
        <dbReference type="ARBA" id="ARBA00004484"/>
    </source>
</evidence>
<evidence type="ECO:0000256" key="4">
    <source>
        <dbReference type="ARBA" id="ARBA00004651"/>
    </source>
</evidence>
<comment type="catalytic activity">
    <reaction evidence="30">
        <text>Ca(2+)(in) = Ca(2+)(out)</text>
        <dbReference type="Rhea" id="RHEA:29671"/>
        <dbReference type="ChEBI" id="CHEBI:29108"/>
    </reaction>
</comment>
<evidence type="ECO:0000256" key="16">
    <source>
        <dbReference type="ARBA" id="ARBA00022989"/>
    </source>
</evidence>
<dbReference type="EMBL" id="KB590882">
    <property type="protein sequence ID" value="EMP25374.1"/>
    <property type="molecule type" value="Genomic_DNA"/>
</dbReference>
<evidence type="ECO:0000256" key="34">
    <source>
        <dbReference type="RuleBase" id="RU003808"/>
    </source>
</evidence>
<evidence type="ECO:0000256" key="29">
    <source>
        <dbReference type="ARBA" id="ARBA00034112"/>
    </source>
</evidence>
<accession>M7ALP3</accession>
<feature type="transmembrane region" description="Helical" evidence="36">
    <location>
        <begin position="445"/>
        <end position="463"/>
    </location>
</feature>
<dbReference type="FunFam" id="3.40.50.11530:FF:000002">
    <property type="entry name" value="Interleukin 17 receptor A"/>
    <property type="match status" value="1"/>
</dbReference>
<dbReference type="eggNOG" id="KOG2301">
    <property type="taxonomic scope" value="Eukaryota"/>
</dbReference>
<dbReference type="PRINTS" id="PR00167">
    <property type="entry name" value="CACHANNEL"/>
</dbReference>
<evidence type="ECO:0000313" key="38">
    <source>
        <dbReference type="EMBL" id="EMP25374.1"/>
    </source>
</evidence>
<dbReference type="Gene3D" id="3.40.50.11530">
    <property type="match status" value="1"/>
</dbReference>
<evidence type="ECO:0000256" key="15">
    <source>
        <dbReference type="ARBA" id="ARBA00022882"/>
    </source>
</evidence>
<evidence type="ECO:0000256" key="32">
    <source>
        <dbReference type="PIRSR" id="PIRSR602077-1"/>
    </source>
</evidence>
<dbReference type="InterPro" id="IPR014873">
    <property type="entry name" value="VDCC_a1su_IQ"/>
</dbReference>
<feature type="transmembrane region" description="Helical" evidence="36">
    <location>
        <begin position="911"/>
        <end position="937"/>
    </location>
</feature>
<dbReference type="Gene3D" id="6.10.250.2180">
    <property type="match status" value="1"/>
</dbReference>
<feature type="compositionally biased region" description="Basic residues" evidence="35">
    <location>
        <begin position="385"/>
        <end position="401"/>
    </location>
</feature>
<organism evidence="38 39">
    <name type="scientific">Chelonia mydas</name>
    <name type="common">Green sea-turtle</name>
    <name type="synonym">Chelonia agassizi</name>
    <dbReference type="NCBI Taxonomy" id="8469"/>
    <lineage>
        <taxon>Eukaryota</taxon>
        <taxon>Metazoa</taxon>
        <taxon>Chordata</taxon>
        <taxon>Craniata</taxon>
        <taxon>Vertebrata</taxon>
        <taxon>Euteleostomi</taxon>
        <taxon>Archelosauria</taxon>
        <taxon>Testudinata</taxon>
        <taxon>Testudines</taxon>
        <taxon>Cryptodira</taxon>
        <taxon>Durocryptodira</taxon>
        <taxon>Americhelydia</taxon>
        <taxon>Chelonioidea</taxon>
        <taxon>Cheloniidae</taxon>
        <taxon>Chelonia</taxon>
    </lineage>
</organism>
<feature type="region of interest" description="Disordered" evidence="35">
    <location>
        <begin position="1788"/>
        <end position="1865"/>
    </location>
</feature>
<dbReference type="GO" id="GO:0030425">
    <property type="term" value="C:dendrite"/>
    <property type="evidence" value="ECO:0007669"/>
    <property type="project" value="UniProtKB-SubCell"/>
</dbReference>
<dbReference type="Pfam" id="PF16578">
    <property type="entry name" value="IL17R_fnIII_D2"/>
    <property type="match status" value="1"/>
</dbReference>
<evidence type="ECO:0000256" key="21">
    <source>
        <dbReference type="ARBA" id="ARBA00023180"/>
    </source>
</evidence>
<evidence type="ECO:0000256" key="31">
    <source>
        <dbReference type="ARBA" id="ARBA00045450"/>
    </source>
</evidence>
<dbReference type="InterPro" id="IPR038683">
    <property type="entry name" value="IL17RA/B_FnIII-like_1_sf"/>
</dbReference>
<dbReference type="InterPro" id="IPR005821">
    <property type="entry name" value="Ion_trans_dom"/>
</dbReference>
<feature type="region of interest" description="Disordered" evidence="35">
    <location>
        <begin position="684"/>
        <end position="781"/>
    </location>
</feature>
<keyword evidence="16 36" id="KW-1133">Transmembrane helix</keyword>
<feature type="region of interest" description="Disordered" evidence="35">
    <location>
        <begin position="2257"/>
        <end position="2297"/>
    </location>
</feature>
<keyword evidence="5" id="KW-0813">Transport</keyword>
<sequence length="3148" mass="356165">MPLISRELLPEVKATHMSLQVVLNSIIKAMVPLLHIALLVLFVIIIYAIIGLELFMGKMHKTCYLVQGGLPEEDPSPCAPQSAHGRQCQNGTVCKAGWEGPKHGITNFDNFAFAMLTVFQCITMEGWTDVLYWYWWILLLARSLLASLPPTNGEWGGPVADNGGGYARLVAGLAAPPAGPSAQLPLHASSQPARPCPRPISGWYWLCSVSCGGCLVKPDEEDVMQDAMGYELPWVYFVSLVIFGSFFVLNLVLGVLSGEFSKEREKAKARGDFQKLREKQQLEEDLKGYLDWITQAEDIDPENEDEGMDEEKPRNTATHCLGAADGAIGLVAVFVMSEVLLVACSSSGLGKALRAGLHYPPDRQVVIIYRGSIYRVSTRRDKSIPKHAPRQLRNSSSRRRGSSSGRLAAILTARHRISKSKFSRYWRRWNRFCRRKCRAAVKSNIFYWLVIFLVFLNTLTIASEHYNQPDWLTEVQEMLLKMYSLGLQAYFVSLFNRFDCFIVCGGILETILVETKIMSPLGISVLRCVRLLRIFKITRYWNSLSNLVASLLNSVRSIASLLLLLFLFIIIFSLLGMQLFGGKFNFDEMQTRRSTFDNFPQSLLTVFQILTGEDWNSVMYDGIMAYGGPSFPGMLVCIYFIILFICGNFFQARFLYGNTQTDILLNVFLAIAVDNLADAESLTSAQKEEEEEKERKKLARTASPEKKQEIEKPAMEEETKEEKIELKSITADGESPPTTKINVDDYQPNENEEKNPYPTTEAPAEEEEEEPEMPVGPRPRPMSELHLKEKAVPMPDASAFFIFSPTNRFRLHCHRIVNDNIFTNLILFFILLSSISLAAEDPVRHYSFRNQILFYFDIVFTVIFTIEIALKILGNADYVFTSIFTLEIILKMTAYGAFLHKGSFCRNYFNILDLLVVSVSLISFGIQSSAINVVKILRVLRVLRPLRAINRAKGLKHVVQCVFVAIRTIGNIVIVTTLLQFMFACIGVQLFKGKLYSCSDSSKQTEAECRGHYISYKDGEVTHPMIQPRNWENSKFDFDNVLTAMMALFTVSTFEGWPELLYKSIDSHMEDVGPIYNHRVEISIFFIIYIIIIAFFMMNIFVGFVIVTFQEQGEQEYKNCELDKNQRQCVEYALKARPLRRYIPKNQYQYKVWYVVNSTYFEYLMFVLILLSTICLAMQHYGQSCPFKQAMNILNMLFTGLFTVEMVLKLIAFKPKGYFSDPWNVFDFLIVIGSIIDVILSETNHYFCDAWNTFDALIVVGSIVDIAITEVNVEPKPSFTSSSSKKHKAHLVLISENTCNWQKAAPASTPVTTSTLVPSAESLLVPNESLLEENAEENSRISITFFRLFRVMRLVKLLSRGEGIRTLLWTFIKSFQNAEENSRISITFFRLFRVMRLVKLLSRGEGIRTLLWTFIKSFQALPYVALLIVMLFFIYAVIGMQVFGKIALNDTTDINRNNNFQTFPQAVLLLFRCATGEGWQDIMLACLPDKKCDPESEPTNSTEGDHSCGSSFSIFYFISFYMLCAFLIINLFVAVIMDNFDYLTRDWSILGPHHLDEFKRIWAEYDPEAKGRIKHLDVVTLLRRIQPPLGFGKLCPHRVACKRLVSMNMPLNSDGTVMFNATLFALVRTALRIKTEGNLEQANEELRAIIKKIWKRTSMKLLDQVVPPAGDDEVTVGKFYATFLIQEYFRKFKKRKEQGLVGKPSQRNALSLQAGLRTLHDIGPEIRRAISGDLTAEEELDKAMKEAVSAASEDDIFRRAGGLFGNHVSYYQSDGRSSFPQTFTTQRPLHINKSGNNQGDTESPSHEKLVDSTFTPSSYSSSGSNANINNANNTALSRFPSPPSYPSTVSTVEGHGTPLSPTIRVQEAPWKLTSKSSSSRDSQLAIVCQEEVSQDETYDENLNEDLEYCSEPSLISTEMLSYQDDENRQLTPPENNKGEGSKLSPKSGFLRSSSLGRRASFHLECLKRQKNQGVDVTQKTVLPLHLVHHQALAVAGLSPLLQRSHSPTTFSPRLCATPPAMPCSRGWPQKTIPTLRLDGVESGEKLNSSFPSIHCSSWYSDSTSCRSPRRARPASLTVPSQTGGSSRQFHGSAGSLVEAVLISEGLMQFAQDPKFIEVTTQELADACDMTIEEMENAADNILNGNSKQSPNGNLLPFVNCRDPGQDSAGEEEEEREQVHQRELPPTVRPEPEESPPNCHRGKQQRGAAAELPLGLLPPEQQECRLFSSAAPRTRLLSWCLELALSLGTPADHNCDNVACEGRRPEPQEETSDEQEDRADEEVSPTANISSSSPDEAVMPSLPSLADYFKQFHHLIKRVMDSLQILFGETEEQHLLLDILHTSSTSCIARVLDVHSDVFHDEGKRLPVLRIEWKLATDASIQYLQGVELAVLQVNNNRQICAQFDFQNSLLLQVRPDGGRWNFTFNRFEVEPGQMYQVTVHHLPKLGTSGDHNCKSTSYTVPDCRDPVMKRTMPCMRTGSLWEPSIDGKSLDDSSLLVSFNPGMESAQYRIHVTSFPDEEKQCKETTHDIYESLQSGQQNRVNVTVKIEKNLKACCRYKIQIQPFFTICGTDCLRHSAVIPCPSVAPNDPIMWLYWCITGICILLVGSVIAGAICMTRRKVGKDDVSWGVRLRGHQHRKYSSHELLPPQLTPPSLRPRKVWIVYSADHPLYVDVVLKFAQFLITVCGTEVVLDLLEKHQISEIGALPWLTRQKKEMEELSSKIIILCSRGTRAKWQAMLGKEGTAVCLKQDQWQPTGDMFTPALNLILPDFKKPACFGMYIVCYFEGISEDKDIPDPFNVTSKYQLMDRFEDIYFLIQDMEKFEPGRIHQIREITAENYAENSNGWKLKEAVQTFQEWQTKHPDWFERETTCSEDEEDLQSLDREIPEELMLGNEQVIMKQQLHVQEPDPNGCCTVILHVNEDEGESFKLQPQLNPQGDPTFQTLMIPVDEAPPVQMVEPISVTGGKNATSHQVLTNMDWMEGIPLLETSVPMRNSIILHEDFDVPPSDDQRSANHLPNEVRQQLEGLMFSLYQQSVIPSEPSLCQEGAEEQQQQQVVFNNPCKDQRQSVQSDQGYISRCSPLPPDDLVVEEEEEDQEQENKMPPQYLSPEVLDSLKSLQQKLLFQEIQQKSVWEHMGEMDTRHSAEDS</sequence>
<feature type="compositionally biased region" description="Polar residues" evidence="35">
    <location>
        <begin position="2284"/>
        <end position="2293"/>
    </location>
</feature>
<comment type="subcellular location">
    <subcellularLocation>
        <location evidence="25">Cell membrane</location>
        <location evidence="25">Sarcolemma</location>
        <location evidence="25">T-tubule</location>
    </subcellularLocation>
    <subcellularLocation>
        <location evidence="4">Cell membrane</location>
        <topology evidence="4">Multi-pass membrane protein</topology>
    </subcellularLocation>
    <subcellularLocation>
        <location evidence="1">Cell membrane</location>
        <topology evidence="1">Single-pass type I membrane protein</topology>
    </subcellularLocation>
    <subcellularLocation>
        <location evidence="2">Cell projection</location>
        <location evidence="2">Dendrite</location>
    </subcellularLocation>
    <subcellularLocation>
        <location evidence="34">Membrane</location>
        <topology evidence="34">Multi-pass membrane protein</topology>
    </subcellularLocation>
    <subcellularLocation>
        <location evidence="3">Perikaryon</location>
    </subcellularLocation>
    <subcellularLocation>
        <location evidence="29">Postsynaptic density membrane</location>
    </subcellularLocation>
</comment>
<dbReference type="InterPro" id="IPR031649">
    <property type="entry name" value="GPHH_dom"/>
</dbReference>
<feature type="compositionally biased region" description="Polar residues" evidence="35">
    <location>
        <begin position="2142"/>
        <end position="2152"/>
    </location>
</feature>
<feature type="compositionally biased region" description="Acidic residues" evidence="35">
    <location>
        <begin position="2267"/>
        <end position="2282"/>
    </location>
</feature>
<feature type="transmembrane region" description="Helical" evidence="36">
    <location>
        <begin position="821"/>
        <end position="839"/>
    </location>
</feature>
<feature type="binding site" evidence="32">
    <location>
        <position position="1055"/>
    </location>
    <ligand>
        <name>Ca(2+)</name>
        <dbReference type="ChEBI" id="CHEBI:29108"/>
    </ligand>
</feature>
<dbReference type="Pfam" id="PF16905">
    <property type="entry name" value="GPHH"/>
    <property type="match status" value="1"/>
</dbReference>
<feature type="transmembrane region" description="Helical" evidence="36">
    <location>
        <begin position="234"/>
        <end position="256"/>
    </location>
</feature>
<dbReference type="Gene3D" id="6.10.250.2500">
    <property type="match status" value="1"/>
</dbReference>
<feature type="compositionally biased region" description="Basic and acidic residues" evidence="35">
    <location>
        <begin position="703"/>
        <end position="726"/>
    </location>
</feature>
<keyword evidence="20" id="KW-1015">Disulfide bond</keyword>
<dbReference type="GO" id="GO:0005516">
    <property type="term" value="F:calmodulin binding"/>
    <property type="evidence" value="ECO:0007669"/>
    <property type="project" value="UniProtKB-KW"/>
</dbReference>
<feature type="compositionally biased region" description="Acidic residues" evidence="35">
    <location>
        <begin position="3087"/>
        <end position="3097"/>
    </location>
</feature>
<evidence type="ECO:0000256" key="12">
    <source>
        <dbReference type="ARBA" id="ARBA00022737"/>
    </source>
</evidence>
<protein>
    <recommendedName>
        <fullName evidence="27">Voltage-dependent L-type calcium channel subunit alpha-1C</fullName>
    </recommendedName>
    <alternativeName>
        <fullName evidence="28">Voltage-gated calcium channel subunit alpha Cav1.2</fullName>
    </alternativeName>
</protein>
<proteinExistence type="inferred from homology"/>
<keyword evidence="14" id="KW-0112">Calmodulin-binding</keyword>
<keyword evidence="19 36" id="KW-0472">Membrane</keyword>
<dbReference type="Gene3D" id="1.20.120.350">
    <property type="entry name" value="Voltage-gated potassium channels. Chain C"/>
    <property type="match status" value="5"/>
</dbReference>
<feature type="transmembrane region" description="Helical" evidence="36">
    <location>
        <begin position="561"/>
        <end position="580"/>
    </location>
</feature>
<feature type="transmembrane region" description="Helical" evidence="36">
    <location>
        <begin position="33"/>
        <end position="55"/>
    </location>
</feature>
<dbReference type="Pfam" id="PF16556">
    <property type="entry name" value="IL17R_fnIII_D1"/>
    <property type="match status" value="1"/>
</dbReference>
<keyword evidence="6" id="KW-1003">Cell membrane</keyword>
<evidence type="ECO:0000256" key="10">
    <source>
        <dbReference type="ARBA" id="ARBA00022692"/>
    </source>
</evidence>
<evidence type="ECO:0000256" key="27">
    <source>
        <dbReference type="ARBA" id="ARBA00024095"/>
    </source>
</evidence>
<feature type="transmembrane region" description="Helical" evidence="36">
    <location>
        <begin position="958"/>
        <end position="991"/>
    </location>
</feature>
<evidence type="ECO:0000256" key="9">
    <source>
        <dbReference type="ARBA" id="ARBA00022673"/>
    </source>
</evidence>
<evidence type="ECO:0000256" key="2">
    <source>
        <dbReference type="ARBA" id="ARBA00004279"/>
    </source>
</evidence>
<dbReference type="InterPro" id="IPR032356">
    <property type="entry name" value="IL17R_A/B_N"/>
</dbReference>
<dbReference type="Pfam" id="PF00520">
    <property type="entry name" value="Ion_trans"/>
    <property type="match status" value="6"/>
</dbReference>
<evidence type="ECO:0000256" key="33">
    <source>
        <dbReference type="PIRSR" id="PIRSR602077-3"/>
    </source>
</evidence>
<dbReference type="FunFam" id="1.10.238.10:FF:000063">
    <property type="entry name" value="Voltage-dependent N-type calcium channel subunit alpha"/>
    <property type="match status" value="1"/>
</dbReference>
<keyword evidence="11 32" id="KW-0479">Metal-binding</keyword>
<gene>
    <name evidence="38" type="ORF">UY3_17565</name>
</gene>
<keyword evidence="12" id="KW-0677">Repeat</keyword>
<feature type="compositionally biased region" description="Polar residues" evidence="35">
    <location>
        <begin position="2077"/>
        <end position="2089"/>
    </location>
</feature>
<evidence type="ECO:0000256" key="35">
    <source>
        <dbReference type="SAM" id="MobiDB-lite"/>
    </source>
</evidence>
<dbReference type="GO" id="GO:0005891">
    <property type="term" value="C:voltage-gated calcium channel complex"/>
    <property type="evidence" value="ECO:0007669"/>
    <property type="project" value="InterPro"/>
</dbReference>
<feature type="transmembrane region" description="Helical" evidence="36">
    <location>
        <begin position="1193"/>
        <end position="1211"/>
    </location>
</feature>
<feature type="domain" description="SEFIR" evidence="37">
    <location>
        <begin position="2656"/>
        <end position="2814"/>
    </location>
</feature>
<evidence type="ECO:0000256" key="30">
    <source>
        <dbReference type="ARBA" id="ARBA00036634"/>
    </source>
</evidence>
<dbReference type="InterPro" id="IPR005451">
    <property type="entry name" value="VDCC_L_a1csu"/>
</dbReference>
<dbReference type="InterPro" id="IPR031688">
    <property type="entry name" value="CAC1F_C"/>
</dbReference>
<evidence type="ECO:0000256" key="7">
    <source>
        <dbReference type="ARBA" id="ARBA00022553"/>
    </source>
</evidence>
<evidence type="ECO:0000256" key="36">
    <source>
        <dbReference type="SAM" id="Phobius"/>
    </source>
</evidence>
<evidence type="ECO:0000256" key="13">
    <source>
        <dbReference type="ARBA" id="ARBA00022837"/>
    </source>
</evidence>
<dbReference type="STRING" id="8469.M7ALP3"/>
<feature type="region of interest" description="Disordered" evidence="35">
    <location>
        <begin position="3063"/>
        <end position="3111"/>
    </location>
</feature>
<dbReference type="Pfam" id="PF08763">
    <property type="entry name" value="Ca_chan_IQ"/>
    <property type="match status" value="1"/>
</dbReference>
<dbReference type="FunFam" id="1.20.120.350:FF:000051">
    <property type="entry name" value="Voltage-dependent L-type calcium channel subunit alpha"/>
    <property type="match status" value="1"/>
</dbReference>
<dbReference type="SMART" id="SM01062">
    <property type="entry name" value="Ca_chan_IQ"/>
    <property type="match status" value="1"/>
</dbReference>
<feature type="region of interest" description="Disordered" evidence="35">
    <location>
        <begin position="1924"/>
        <end position="1952"/>
    </location>
</feature>
<evidence type="ECO:0000256" key="5">
    <source>
        <dbReference type="ARBA" id="ARBA00022448"/>
    </source>
</evidence>
<evidence type="ECO:0000256" key="25">
    <source>
        <dbReference type="ARBA" id="ARBA00024012"/>
    </source>
</evidence>
<evidence type="ECO:0000256" key="26">
    <source>
        <dbReference type="ARBA" id="ARBA00024028"/>
    </source>
</evidence>
<dbReference type="Gene3D" id="1.10.287.70">
    <property type="match status" value="5"/>
</dbReference>
<keyword evidence="22" id="KW-0628">Postsynaptic cell membrane</keyword>
<dbReference type="PRINTS" id="PR01635">
    <property type="entry name" value="LVDCCALPHA1C"/>
</dbReference>
<keyword evidence="13 32" id="KW-0106">Calcium</keyword>
<dbReference type="InterPro" id="IPR043046">
    <property type="entry name" value="IL17RA/B_FnIII-like_2_sf"/>
</dbReference>
<feature type="region of interest" description="Disordered" evidence="35">
    <location>
        <begin position="2064"/>
        <end position="2090"/>
    </location>
</feature>
<dbReference type="Proteomes" id="UP000031443">
    <property type="component" value="Unassembled WGS sequence"/>
</dbReference>
<dbReference type="InterPro" id="IPR027359">
    <property type="entry name" value="Volt_channel_dom_sf"/>
</dbReference>
<dbReference type="Pfam" id="PF08357">
    <property type="entry name" value="SEFIR"/>
    <property type="match status" value="1"/>
</dbReference>
<reference evidence="39" key="1">
    <citation type="journal article" date="2013" name="Nat. Genet.">
        <title>The draft genomes of soft-shell turtle and green sea turtle yield insights into the development and evolution of the turtle-specific body plan.</title>
        <authorList>
            <person name="Wang Z."/>
            <person name="Pascual-Anaya J."/>
            <person name="Zadissa A."/>
            <person name="Li W."/>
            <person name="Niimura Y."/>
            <person name="Huang Z."/>
            <person name="Li C."/>
            <person name="White S."/>
            <person name="Xiong Z."/>
            <person name="Fang D."/>
            <person name="Wang B."/>
            <person name="Ming Y."/>
            <person name="Chen Y."/>
            <person name="Zheng Y."/>
            <person name="Kuraku S."/>
            <person name="Pignatelli M."/>
            <person name="Herrero J."/>
            <person name="Beal K."/>
            <person name="Nozawa M."/>
            <person name="Li Q."/>
            <person name="Wang J."/>
            <person name="Zhang H."/>
            <person name="Yu L."/>
            <person name="Shigenobu S."/>
            <person name="Wang J."/>
            <person name="Liu J."/>
            <person name="Flicek P."/>
            <person name="Searle S."/>
            <person name="Wang J."/>
            <person name="Kuratani S."/>
            <person name="Yin Y."/>
            <person name="Aken B."/>
            <person name="Zhang G."/>
            <person name="Irie N."/>
        </authorList>
    </citation>
    <scope>NUCLEOTIDE SEQUENCE [LARGE SCALE GENOMIC DNA]</scope>
</reference>
<feature type="transmembrane region" description="Helical" evidence="36">
    <location>
        <begin position="1421"/>
        <end position="1438"/>
    </location>
</feature>
<keyword evidence="24" id="KW-0407">Ion channel</keyword>
<evidence type="ECO:0000256" key="14">
    <source>
        <dbReference type="ARBA" id="ARBA00022860"/>
    </source>
</evidence>
<dbReference type="Gene3D" id="2.60.40.2150">
    <property type="entry name" value="Interleukin-17 receptor A/B, fibronectin-III-like domain 2"/>
    <property type="match status" value="1"/>
</dbReference>
<dbReference type="GO" id="GO:0046872">
    <property type="term" value="F:metal ion binding"/>
    <property type="evidence" value="ECO:0007669"/>
    <property type="project" value="UniProtKB-KW"/>
</dbReference>
<dbReference type="InterPro" id="IPR013568">
    <property type="entry name" value="SEFIR_dom"/>
</dbReference>
<dbReference type="InterPro" id="IPR050599">
    <property type="entry name" value="VDCC_alpha-1_subunit"/>
</dbReference>
<feature type="binding site" evidence="32">
    <location>
        <position position="125"/>
    </location>
    <ligand>
        <name>Ca(2+)</name>
        <dbReference type="ChEBI" id="CHEBI:29108"/>
    </ligand>
</feature>
<dbReference type="SUPFAM" id="SSF81324">
    <property type="entry name" value="Voltage-gated potassium channels"/>
    <property type="match status" value="5"/>
</dbReference>
<dbReference type="Pfam" id="PF16885">
    <property type="entry name" value="CAC1F_C"/>
    <property type="match status" value="1"/>
</dbReference>
<feature type="compositionally biased region" description="Polar residues" evidence="35">
    <location>
        <begin position="1788"/>
        <end position="1802"/>
    </location>
</feature>
<comment type="function">
    <text evidence="31">Pore-forming, alpha-1C subunit of the voltage-gated calcium channel that gives rise to L-type calcium currents. Mediates influx of calcium ions into the cytoplasm, and thereby triggers calcium release from the sarcoplasm. Plays an important role in excitation-contraction coupling in the heart. Required for normal heart development and normal regulation of heart rhythm. Required for normal contraction of smooth muscle cells in blood vessels and in the intestine. Essential for normal blood pressure regulation via its role in the contraction of arterial smooth muscle cells. Long-lasting (L-type) calcium channels belong to the 'high-voltage activated' (HVA) group.</text>
</comment>
<keyword evidence="7" id="KW-0597">Phosphoprotein</keyword>
<feature type="transmembrane region" description="Helical" evidence="36">
    <location>
        <begin position="1083"/>
        <end position="1109"/>
    </location>
</feature>
<feature type="transmembrane region" description="Helical" evidence="36">
    <location>
        <begin position="2592"/>
        <end position="2614"/>
    </location>
</feature>
<feature type="compositionally biased region" description="Acidic residues" evidence="35">
    <location>
        <begin position="763"/>
        <end position="772"/>
    </location>
</feature>
<dbReference type="FunFam" id="1.10.287.70:FF:000009">
    <property type="entry name" value="Voltage-dependent L-type calcium channel subunit alpha"/>
    <property type="match status" value="1"/>
</dbReference>
<dbReference type="InterPro" id="IPR002077">
    <property type="entry name" value="VDCCAlpha1"/>
</dbReference>
<feature type="binding site" evidence="32">
    <location>
        <position position="613"/>
    </location>
    <ligand>
        <name>Ca(2+)</name>
        <dbReference type="ChEBI" id="CHEBI:29108"/>
    </ligand>
</feature>
<feature type="transmembrane region" description="Helical" evidence="36">
    <location>
        <begin position="851"/>
        <end position="870"/>
    </location>
</feature>
<feature type="transmembrane region" description="Helical" evidence="36">
    <location>
        <begin position="1160"/>
        <end position="1181"/>
    </location>
</feature>
<evidence type="ECO:0000259" key="37">
    <source>
        <dbReference type="PROSITE" id="PS51534"/>
    </source>
</evidence>
<keyword evidence="10 36" id="KW-0812">Transmembrane</keyword>
<dbReference type="GO" id="GO:0098839">
    <property type="term" value="C:postsynaptic density membrane"/>
    <property type="evidence" value="ECO:0007669"/>
    <property type="project" value="UniProtKB-SubCell"/>
</dbReference>
<dbReference type="FunFam" id="1.10.287.70:FF:000021">
    <property type="entry name" value="Voltage-dependent L-type calcium channel subunit alpha"/>
    <property type="match status" value="1"/>
</dbReference>
<keyword evidence="21 33" id="KW-0325">Glycoprotein</keyword>
<dbReference type="PROSITE" id="PS51534">
    <property type="entry name" value="SEFIR"/>
    <property type="match status" value="1"/>
</dbReference>
<dbReference type="Gene3D" id="2.60.40.2160">
    <property type="entry name" value="Interleukin-17 receptor A/B, fibronectin-III-like domain 1"/>
    <property type="match status" value="1"/>
</dbReference>
<evidence type="ECO:0000256" key="20">
    <source>
        <dbReference type="ARBA" id="ARBA00023157"/>
    </source>
</evidence>
<dbReference type="GO" id="GO:0043204">
    <property type="term" value="C:perikaryon"/>
    <property type="evidence" value="ECO:0007669"/>
    <property type="project" value="UniProtKB-SubCell"/>
</dbReference>